<evidence type="ECO:0000256" key="1">
    <source>
        <dbReference type="SAM" id="Phobius"/>
    </source>
</evidence>
<feature type="transmembrane region" description="Helical" evidence="1">
    <location>
        <begin position="40"/>
        <end position="59"/>
    </location>
</feature>
<proteinExistence type="predicted"/>
<accession>A0AAX4KG89</accession>
<dbReference type="KEGG" id="ker:91102322"/>
<dbReference type="AlphaFoldDB" id="A0AAX4KG89"/>
<gene>
    <name evidence="2" type="ORF">V865_003519</name>
</gene>
<keyword evidence="1" id="KW-0812">Transmembrane</keyword>
<organism evidence="2 3">
    <name type="scientific">Kwoniella europaea PYCC6329</name>
    <dbReference type="NCBI Taxonomy" id="1423913"/>
    <lineage>
        <taxon>Eukaryota</taxon>
        <taxon>Fungi</taxon>
        <taxon>Dikarya</taxon>
        <taxon>Basidiomycota</taxon>
        <taxon>Agaricomycotina</taxon>
        <taxon>Tremellomycetes</taxon>
        <taxon>Tremellales</taxon>
        <taxon>Cryptococcaceae</taxon>
        <taxon>Kwoniella</taxon>
    </lineage>
</organism>
<keyword evidence="1" id="KW-0472">Membrane</keyword>
<protein>
    <submittedName>
        <fullName evidence="2">Uncharacterized protein</fullName>
    </submittedName>
</protein>
<name>A0AAX4KG89_9TREE</name>
<evidence type="ECO:0000313" key="2">
    <source>
        <dbReference type="EMBL" id="WWD05442.1"/>
    </source>
</evidence>
<keyword evidence="3" id="KW-1185">Reference proteome</keyword>
<dbReference type="RefSeq" id="XP_066083409.1">
    <property type="nucleotide sequence ID" value="XM_066227312.1"/>
</dbReference>
<sequence>MLPNLDRPLVIATILLNIATIIVLAIEVHNRNSSKVVAGLILQIFSLICVGNTTMVNPVPRKRGCTFSKGVYYRRPPGETWNVP</sequence>
<feature type="transmembrane region" description="Helical" evidence="1">
    <location>
        <begin position="9"/>
        <end position="28"/>
    </location>
</feature>
<keyword evidence="1" id="KW-1133">Transmembrane helix</keyword>
<dbReference type="GeneID" id="91102322"/>
<dbReference type="EMBL" id="CP144089">
    <property type="protein sequence ID" value="WWD05442.1"/>
    <property type="molecule type" value="Genomic_DNA"/>
</dbReference>
<dbReference type="Proteomes" id="UP001358614">
    <property type="component" value="Chromosome 1"/>
</dbReference>
<evidence type="ECO:0000313" key="3">
    <source>
        <dbReference type="Proteomes" id="UP001358614"/>
    </source>
</evidence>
<reference evidence="2 3" key="1">
    <citation type="submission" date="2024-01" db="EMBL/GenBank/DDBJ databases">
        <title>Comparative genomics of Cryptococcus and Kwoniella reveals pathogenesis evolution and contrasting modes of karyotype evolution via chromosome fusion or intercentromeric recombination.</title>
        <authorList>
            <person name="Coelho M.A."/>
            <person name="David-Palma M."/>
            <person name="Shea T."/>
            <person name="Bowers K."/>
            <person name="McGinley-Smith S."/>
            <person name="Mohammad A.W."/>
            <person name="Gnirke A."/>
            <person name="Yurkov A.M."/>
            <person name="Nowrousian M."/>
            <person name="Sun S."/>
            <person name="Cuomo C.A."/>
            <person name="Heitman J."/>
        </authorList>
    </citation>
    <scope>NUCLEOTIDE SEQUENCE [LARGE SCALE GENOMIC DNA]</scope>
    <source>
        <strain evidence="2 3">PYCC6329</strain>
    </source>
</reference>